<dbReference type="Gene3D" id="2.120.10.30">
    <property type="entry name" value="TolB, C-terminal domain"/>
    <property type="match status" value="1"/>
</dbReference>
<dbReference type="RefSeq" id="WP_119049083.1">
    <property type="nucleotide sequence ID" value="NZ_CP032157.1"/>
</dbReference>
<dbReference type="OrthoDB" id="828283at2"/>
<feature type="chain" id="PRO_5017707736" evidence="1">
    <location>
        <begin position="21"/>
        <end position="396"/>
    </location>
</feature>
<dbReference type="InterPro" id="IPR011042">
    <property type="entry name" value="6-blade_b-propeller_TolB-like"/>
</dbReference>
<dbReference type="AlphaFoldDB" id="A0A3B7MNV4"/>
<sequence length="396" mass="45121">MRKFLTPAIVGMFLTISVCAQTNITVRIDPDNARGGTASQIFDAIRFIPLETNQQSLFGTINQLEVTDSFFIILDIQSRSIILFNRDGRFHTRIKSDGSDKYFNYFSIDRAAQTIIVTNNYANGLLVYDFDGRFIKKIPRPEKIRSLYSLGNNTLIHNLRRSSENKKNHPYDLIYSKQDTSPLLYFNRYDPDVETEEYNIEYNPFNFSGEPGSCMFSLPFNYKVYQLNDTGILRTYNFVFPAQYSLPSNFSTDPVFKGERAKYVYLTQDNKLKKHGISAVYHINDYLLFTAMNGELRTGADLHYLYNLTSGSLISLSKVSGDSASCYFPILSSVFEPIGTTYNNKIYTSTPSFRIFGAKSQTNKPVQYPASIQNYIATGSKDDNPVIVELAPKQHL</sequence>
<dbReference type="KEGG" id="pseg:D3H65_04310"/>
<evidence type="ECO:0000313" key="2">
    <source>
        <dbReference type="EMBL" id="AXY73245.1"/>
    </source>
</evidence>
<keyword evidence="1" id="KW-0732">Signal</keyword>
<proteinExistence type="predicted"/>
<dbReference type="Proteomes" id="UP000263900">
    <property type="component" value="Chromosome"/>
</dbReference>
<dbReference type="SUPFAM" id="SSF101898">
    <property type="entry name" value="NHL repeat"/>
    <property type="match status" value="1"/>
</dbReference>
<accession>A0A3B7MNV4</accession>
<feature type="signal peptide" evidence="1">
    <location>
        <begin position="1"/>
        <end position="20"/>
    </location>
</feature>
<keyword evidence="3" id="KW-1185">Reference proteome</keyword>
<evidence type="ECO:0000313" key="3">
    <source>
        <dbReference type="Proteomes" id="UP000263900"/>
    </source>
</evidence>
<reference evidence="2 3" key="1">
    <citation type="submission" date="2018-09" db="EMBL/GenBank/DDBJ databases">
        <title>Genome sequencing of strain 6GH32-13.</title>
        <authorList>
            <person name="Weon H.-Y."/>
            <person name="Heo J."/>
            <person name="Kwon S.-W."/>
        </authorList>
    </citation>
    <scope>NUCLEOTIDE SEQUENCE [LARGE SCALE GENOMIC DNA]</scope>
    <source>
        <strain evidence="2 3">5GH32-13</strain>
    </source>
</reference>
<dbReference type="EMBL" id="CP032157">
    <property type="protein sequence ID" value="AXY73245.1"/>
    <property type="molecule type" value="Genomic_DNA"/>
</dbReference>
<organism evidence="2 3">
    <name type="scientific">Paraflavitalea soli</name>
    <dbReference type="NCBI Taxonomy" id="2315862"/>
    <lineage>
        <taxon>Bacteria</taxon>
        <taxon>Pseudomonadati</taxon>
        <taxon>Bacteroidota</taxon>
        <taxon>Chitinophagia</taxon>
        <taxon>Chitinophagales</taxon>
        <taxon>Chitinophagaceae</taxon>
        <taxon>Paraflavitalea</taxon>
    </lineage>
</organism>
<gene>
    <name evidence="2" type="ORF">D3H65_04310</name>
</gene>
<protein>
    <submittedName>
        <fullName evidence="2">6-bladed beta-propeller</fullName>
    </submittedName>
</protein>
<name>A0A3B7MNV4_9BACT</name>
<evidence type="ECO:0000256" key="1">
    <source>
        <dbReference type="SAM" id="SignalP"/>
    </source>
</evidence>
<dbReference type="Pfam" id="PF17170">
    <property type="entry name" value="DUF5128"/>
    <property type="match status" value="1"/>
</dbReference>